<dbReference type="EMBL" id="JAEHOE010000031">
    <property type="protein sequence ID" value="KAG2494468.1"/>
    <property type="molecule type" value="Genomic_DNA"/>
</dbReference>
<proteinExistence type="inferred from homology"/>
<dbReference type="AlphaFoldDB" id="A0A835Y4B1"/>
<keyword evidence="5 13" id="KW-0349">Heme</keyword>
<reference evidence="15" key="1">
    <citation type="journal article" date="2020" name="bioRxiv">
        <title>Comparative genomics of Chlamydomonas.</title>
        <authorList>
            <person name="Craig R.J."/>
            <person name="Hasan A.R."/>
            <person name="Ness R.W."/>
            <person name="Keightley P.D."/>
        </authorList>
    </citation>
    <scope>NUCLEOTIDE SEQUENCE</scope>
    <source>
        <strain evidence="15">CCAP 11/70</strain>
    </source>
</reference>
<evidence type="ECO:0000256" key="9">
    <source>
        <dbReference type="ARBA" id="ARBA00023078"/>
    </source>
</evidence>
<dbReference type="SUPFAM" id="SSF46626">
    <property type="entry name" value="Cytochrome c"/>
    <property type="match status" value="1"/>
</dbReference>
<keyword evidence="16" id="KW-1185">Reference proteome</keyword>
<dbReference type="FunFam" id="1.10.760.10:FF:000021">
    <property type="entry name" value="Cytochrome c6, chloroplastic"/>
    <property type="match status" value="1"/>
</dbReference>
<organism evidence="15 16">
    <name type="scientific">Edaphochlamys debaryana</name>
    <dbReference type="NCBI Taxonomy" id="47281"/>
    <lineage>
        <taxon>Eukaryota</taxon>
        <taxon>Viridiplantae</taxon>
        <taxon>Chlorophyta</taxon>
        <taxon>core chlorophytes</taxon>
        <taxon>Chlorophyceae</taxon>
        <taxon>CS clade</taxon>
        <taxon>Chlamydomonadales</taxon>
        <taxon>Chlamydomonadales incertae sedis</taxon>
        <taxon>Edaphochlamys</taxon>
    </lineage>
</organism>
<comment type="function">
    <text evidence="1">Functions as an electron carrier between membrane-bound cytochrome b6-f and photosystem I in oxygenic photosynthesis.</text>
</comment>
<keyword evidence="9" id="KW-0793">Thylakoid</keyword>
<dbReference type="PROSITE" id="PS51007">
    <property type="entry name" value="CYTC"/>
    <property type="match status" value="1"/>
</dbReference>
<comment type="caution">
    <text evidence="15">The sequence shown here is derived from an EMBL/GenBank/DDBJ whole genome shotgun (WGS) entry which is preliminary data.</text>
</comment>
<keyword evidence="3" id="KW-0813">Transport</keyword>
<evidence type="ECO:0000313" key="15">
    <source>
        <dbReference type="EMBL" id="KAG2494468.1"/>
    </source>
</evidence>
<evidence type="ECO:0000313" key="16">
    <source>
        <dbReference type="Proteomes" id="UP000612055"/>
    </source>
</evidence>
<evidence type="ECO:0000259" key="14">
    <source>
        <dbReference type="PROSITE" id="PS51007"/>
    </source>
</evidence>
<dbReference type="GO" id="GO:0015979">
    <property type="term" value="P:photosynthesis"/>
    <property type="evidence" value="ECO:0007669"/>
    <property type="project" value="UniProtKB-KW"/>
</dbReference>
<keyword evidence="6 13" id="KW-0479">Metal-binding</keyword>
<dbReference type="OrthoDB" id="1930491at2759"/>
<dbReference type="GO" id="GO:0005506">
    <property type="term" value="F:iron ion binding"/>
    <property type="evidence" value="ECO:0007669"/>
    <property type="project" value="InterPro"/>
</dbReference>
<evidence type="ECO:0000256" key="12">
    <source>
        <dbReference type="ARBA" id="ARBA00033211"/>
    </source>
</evidence>
<protein>
    <recommendedName>
        <fullName evidence="12">Cytochrome c-553</fullName>
    </recommendedName>
    <alternativeName>
        <fullName evidence="11">Cytochrome c553</fullName>
    </alternativeName>
    <alternativeName>
        <fullName evidence="10">Soluble cytochrome f</fullName>
    </alternativeName>
</protein>
<evidence type="ECO:0000256" key="6">
    <source>
        <dbReference type="ARBA" id="ARBA00022723"/>
    </source>
</evidence>
<feature type="domain" description="Cytochrome c" evidence="14">
    <location>
        <begin position="10"/>
        <end position="102"/>
    </location>
</feature>
<dbReference type="InterPro" id="IPR036909">
    <property type="entry name" value="Cyt_c-like_dom_sf"/>
</dbReference>
<evidence type="ECO:0000256" key="3">
    <source>
        <dbReference type="ARBA" id="ARBA00022448"/>
    </source>
</evidence>
<dbReference type="Pfam" id="PF13442">
    <property type="entry name" value="Cytochrome_CBB3"/>
    <property type="match status" value="1"/>
</dbReference>
<sequence length="105" mass="10823">MLAAPAPPAAFAATVQDTFTMKCAGCHMGGGNVQAAGATLFPEDLARNGVDSPEALFKIIYSGKGRMPGFGTECAPRGACTFGPRLSDEEITDLVAFVQQRAAEG</sequence>
<keyword evidence="8 13" id="KW-0408">Iron</keyword>
<dbReference type="Proteomes" id="UP000612055">
    <property type="component" value="Unassembled WGS sequence"/>
</dbReference>
<keyword evidence="4" id="KW-0602">Photosynthesis</keyword>
<name>A0A835Y4B1_9CHLO</name>
<evidence type="ECO:0000256" key="4">
    <source>
        <dbReference type="ARBA" id="ARBA00022531"/>
    </source>
</evidence>
<evidence type="ECO:0000256" key="8">
    <source>
        <dbReference type="ARBA" id="ARBA00023004"/>
    </source>
</evidence>
<evidence type="ECO:0000256" key="11">
    <source>
        <dbReference type="ARBA" id="ARBA00031247"/>
    </source>
</evidence>
<gene>
    <name evidence="15" type="ORF">HYH03_007520</name>
</gene>
<keyword evidence="7" id="KW-0249">Electron transport</keyword>
<evidence type="ECO:0000256" key="1">
    <source>
        <dbReference type="ARBA" id="ARBA00002347"/>
    </source>
</evidence>
<evidence type="ECO:0000256" key="10">
    <source>
        <dbReference type="ARBA" id="ARBA00030448"/>
    </source>
</evidence>
<dbReference type="PANTHER" id="PTHR34688:SF2">
    <property type="entry name" value="CYTOCHROME C6, CHLOROPLASTIC"/>
    <property type="match status" value="1"/>
</dbReference>
<evidence type="ECO:0000256" key="2">
    <source>
        <dbReference type="ARBA" id="ARBA00009650"/>
    </source>
</evidence>
<dbReference type="InterPro" id="IPR023655">
    <property type="entry name" value="Cyt_C6"/>
</dbReference>
<dbReference type="GO" id="GO:0009055">
    <property type="term" value="F:electron transfer activity"/>
    <property type="evidence" value="ECO:0007669"/>
    <property type="project" value="InterPro"/>
</dbReference>
<comment type="similarity">
    <text evidence="2">Belongs to the cytochrome c family. PetJ subfamily.</text>
</comment>
<dbReference type="InterPro" id="IPR009056">
    <property type="entry name" value="Cyt_c-like_dom"/>
</dbReference>
<evidence type="ECO:0000256" key="13">
    <source>
        <dbReference type="PROSITE-ProRule" id="PRU00433"/>
    </source>
</evidence>
<dbReference type="PANTHER" id="PTHR34688">
    <property type="entry name" value="CYTOCHROME C6, CHLOROPLASTIC"/>
    <property type="match status" value="1"/>
</dbReference>
<dbReference type="GO" id="GO:0020037">
    <property type="term" value="F:heme binding"/>
    <property type="evidence" value="ECO:0007669"/>
    <property type="project" value="InterPro"/>
</dbReference>
<dbReference type="Gene3D" id="1.10.760.10">
    <property type="entry name" value="Cytochrome c-like domain"/>
    <property type="match status" value="1"/>
</dbReference>
<evidence type="ECO:0000256" key="7">
    <source>
        <dbReference type="ARBA" id="ARBA00022982"/>
    </source>
</evidence>
<accession>A0A835Y4B1</accession>
<evidence type="ECO:0000256" key="5">
    <source>
        <dbReference type="ARBA" id="ARBA00022617"/>
    </source>
</evidence>